<reference evidence="4" key="1">
    <citation type="submission" date="2016-09" db="EMBL/GenBank/DDBJ databases">
        <title>Draft genome of thermotolerant cyanobacterium Desertifilum sp. strain IPPAS B-1220.</title>
        <authorList>
            <person name="Sinetova M.A."/>
            <person name="Bolakhan K."/>
            <person name="Zayadan B.K."/>
            <person name="Mironov K.S."/>
            <person name="Ustinova V."/>
            <person name="Kupriyanova E.V."/>
            <person name="Sidorov R.A."/>
            <person name="Skrypnik A.N."/>
            <person name="Gogoleva N.E."/>
            <person name="Gogolev Y.V."/>
            <person name="Los D.A."/>
        </authorList>
    </citation>
    <scope>NUCLEOTIDE SEQUENCE [LARGE SCALE GENOMIC DNA]</scope>
    <source>
        <strain evidence="4">IPPAS B-1220</strain>
    </source>
</reference>
<comment type="caution">
    <text evidence="4">The sequence shown here is derived from an EMBL/GenBank/DDBJ whole genome shotgun (WGS) entry which is preliminary data.</text>
</comment>
<dbReference type="GO" id="GO:0046872">
    <property type="term" value="F:metal ion binding"/>
    <property type="evidence" value="ECO:0007669"/>
    <property type="project" value="UniProtKB-KW"/>
</dbReference>
<gene>
    <name evidence="4" type="ORF">BH720_01325</name>
</gene>
<evidence type="ECO:0000313" key="4">
    <source>
        <dbReference type="EMBL" id="OEJ77098.1"/>
    </source>
</evidence>
<dbReference type="InterPro" id="IPR050792">
    <property type="entry name" value="ADP-ribosylglycohydrolase"/>
</dbReference>
<dbReference type="STRING" id="1781255.BH720_01325"/>
<dbReference type="SUPFAM" id="SSF101478">
    <property type="entry name" value="ADP-ribosylglycohydrolase"/>
    <property type="match status" value="1"/>
</dbReference>
<dbReference type="GO" id="GO:0016787">
    <property type="term" value="F:hydrolase activity"/>
    <property type="evidence" value="ECO:0007669"/>
    <property type="project" value="UniProtKB-KW"/>
</dbReference>
<evidence type="ECO:0000256" key="2">
    <source>
        <dbReference type="ARBA" id="ARBA00022801"/>
    </source>
</evidence>
<feature type="binding site" evidence="3">
    <location>
        <position position="47"/>
    </location>
    <ligand>
        <name>Mg(2+)</name>
        <dbReference type="ChEBI" id="CHEBI:18420"/>
        <label>1</label>
    </ligand>
</feature>
<dbReference type="InterPro" id="IPR005502">
    <property type="entry name" value="Ribosyl_crysJ1"/>
</dbReference>
<dbReference type="PANTHER" id="PTHR16222:SF24">
    <property type="entry name" value="ADP-RIBOSYLHYDROLASE ARH3"/>
    <property type="match status" value="1"/>
</dbReference>
<name>A0A1E5QR07_9CYAN</name>
<dbReference type="PANTHER" id="PTHR16222">
    <property type="entry name" value="ADP-RIBOSYLGLYCOHYDROLASE"/>
    <property type="match status" value="1"/>
</dbReference>
<organism evidence="4">
    <name type="scientific">Desertifilum tharense IPPAS B-1220</name>
    <dbReference type="NCBI Taxonomy" id="1781255"/>
    <lineage>
        <taxon>Bacteria</taxon>
        <taxon>Bacillati</taxon>
        <taxon>Cyanobacteriota</taxon>
        <taxon>Cyanophyceae</taxon>
        <taxon>Desertifilales</taxon>
        <taxon>Desertifilaceae</taxon>
        <taxon>Desertifilum</taxon>
    </lineage>
</organism>
<dbReference type="EMBL" id="MJGC01000016">
    <property type="protein sequence ID" value="OEJ77098.1"/>
    <property type="molecule type" value="Genomic_DNA"/>
</dbReference>
<dbReference type="Pfam" id="PF03747">
    <property type="entry name" value="ADP_ribosyl_GH"/>
    <property type="match status" value="1"/>
</dbReference>
<keyword evidence="3" id="KW-0479">Metal-binding</keyword>
<feature type="binding site" evidence="3">
    <location>
        <position position="48"/>
    </location>
    <ligand>
        <name>Mg(2+)</name>
        <dbReference type="ChEBI" id="CHEBI:18420"/>
        <label>1</label>
    </ligand>
</feature>
<protein>
    <submittedName>
        <fullName evidence="4">ADP-ribosylglycohydrolase</fullName>
    </submittedName>
</protein>
<dbReference type="InterPro" id="IPR036705">
    <property type="entry name" value="Ribosyl_crysJ1_sf"/>
</dbReference>
<dbReference type="Gene3D" id="1.10.4080.10">
    <property type="entry name" value="ADP-ribosylation/Crystallin J1"/>
    <property type="match status" value="1"/>
</dbReference>
<dbReference type="AlphaFoldDB" id="A0A1E5QR07"/>
<evidence type="ECO:0000256" key="1">
    <source>
        <dbReference type="ARBA" id="ARBA00010702"/>
    </source>
</evidence>
<keyword evidence="3" id="KW-0460">Magnesium</keyword>
<evidence type="ECO:0000256" key="3">
    <source>
        <dbReference type="PIRSR" id="PIRSR605502-1"/>
    </source>
</evidence>
<keyword evidence="2 4" id="KW-0378">Hydrolase</keyword>
<feature type="binding site" evidence="3">
    <location>
        <position position="46"/>
    </location>
    <ligand>
        <name>Mg(2+)</name>
        <dbReference type="ChEBI" id="CHEBI:18420"/>
        <label>1</label>
    </ligand>
</feature>
<proteinExistence type="inferred from homology"/>
<comment type="cofactor">
    <cofactor evidence="3">
        <name>Mg(2+)</name>
        <dbReference type="ChEBI" id="CHEBI:18420"/>
    </cofactor>
    <text evidence="3">Binds 2 magnesium ions per subunit.</text>
</comment>
<accession>A0A1E5QR07</accession>
<sequence>MLLELAVGDAYGAGFEFAEAEFVQQYNDLTAYRQHPRHRLKPGSYTDDTQMSMAIAETLISHEPWTPQVLAERFVRTFKRDPREGYAKRFYAFLQQVEDGETFLAQIGNTSEKSGAAMRVSPVGVLPTVEQVLHSAKLQAAITHNTELGINAACAAALMSHYFIYQLGKKRDLGQFLESHVSGNWNTPWQGEVGTLGWMCVQAAVTAVMRNDSMCGILQNCIAFTGDVDTVGAIALAAASCSVEVTQDLPPHLIEGLENGSYGRDYLMQLDRKLISLVSKNS</sequence>
<dbReference type="OrthoDB" id="9798107at2"/>
<comment type="similarity">
    <text evidence="1">Belongs to the ADP-ribosylglycohydrolase family.</text>
</comment>
<dbReference type="RefSeq" id="WP_069965338.1">
    <property type="nucleotide sequence ID" value="NZ_CM124774.1"/>
</dbReference>